<organism evidence="1 2">
    <name type="scientific">Pyrrhoderma noxium</name>
    <dbReference type="NCBI Taxonomy" id="2282107"/>
    <lineage>
        <taxon>Eukaryota</taxon>
        <taxon>Fungi</taxon>
        <taxon>Dikarya</taxon>
        <taxon>Basidiomycota</taxon>
        <taxon>Agaricomycotina</taxon>
        <taxon>Agaricomycetes</taxon>
        <taxon>Hymenochaetales</taxon>
        <taxon>Hymenochaetaceae</taxon>
        <taxon>Pyrrhoderma</taxon>
    </lineage>
</organism>
<dbReference type="Proteomes" id="UP000217199">
    <property type="component" value="Unassembled WGS sequence"/>
</dbReference>
<accession>A0A286UTV8</accession>
<proteinExistence type="predicted"/>
<reference evidence="1 2" key="1">
    <citation type="journal article" date="2017" name="Mol. Ecol.">
        <title>Comparative and population genomic landscape of Phellinus noxius: A hypervariable fungus causing root rot in trees.</title>
        <authorList>
            <person name="Chung C.L."/>
            <person name="Lee T.J."/>
            <person name="Akiba M."/>
            <person name="Lee H.H."/>
            <person name="Kuo T.H."/>
            <person name="Liu D."/>
            <person name="Ke H.M."/>
            <person name="Yokoi T."/>
            <person name="Roa M.B."/>
            <person name="Lu M.J."/>
            <person name="Chang Y.Y."/>
            <person name="Ann P.J."/>
            <person name="Tsai J.N."/>
            <person name="Chen C.Y."/>
            <person name="Tzean S.S."/>
            <person name="Ota Y."/>
            <person name="Hattori T."/>
            <person name="Sahashi N."/>
            <person name="Liou R.F."/>
            <person name="Kikuchi T."/>
            <person name="Tsai I.J."/>
        </authorList>
    </citation>
    <scope>NUCLEOTIDE SEQUENCE [LARGE SCALE GENOMIC DNA]</scope>
    <source>
        <strain evidence="1 2">FFPRI411160</strain>
    </source>
</reference>
<gene>
    <name evidence="1" type="ORF">PNOK_0007800</name>
</gene>
<sequence>MTNNNLNRIIYDKTLDCGGRVKHFNVRPYTRTVPSFTVRCMYSLEPVKNRQVKFICKHEFIFKLKILEAHHSPDNQNIDSQREKIRTFVISFRNGDDNVTTIHVHLMLNAKALRI</sequence>
<dbReference type="OrthoDB" id="5429442at2759"/>
<dbReference type="AlphaFoldDB" id="A0A286UTV8"/>
<comment type="caution">
    <text evidence="1">The sequence shown here is derived from an EMBL/GenBank/DDBJ whole genome shotgun (WGS) entry which is preliminary data.</text>
</comment>
<dbReference type="InParanoid" id="A0A286UTV8"/>
<keyword evidence="2" id="KW-1185">Reference proteome</keyword>
<evidence type="ECO:0000313" key="2">
    <source>
        <dbReference type="Proteomes" id="UP000217199"/>
    </source>
</evidence>
<protein>
    <submittedName>
        <fullName evidence="1">Uncharacterized protein</fullName>
    </submittedName>
</protein>
<dbReference type="EMBL" id="NBII01000001">
    <property type="protein sequence ID" value="PAV23011.1"/>
    <property type="molecule type" value="Genomic_DNA"/>
</dbReference>
<name>A0A286UTV8_9AGAM</name>
<evidence type="ECO:0000313" key="1">
    <source>
        <dbReference type="EMBL" id="PAV23011.1"/>
    </source>
</evidence>